<feature type="transmembrane region" description="Helical" evidence="9">
    <location>
        <begin position="44"/>
        <end position="63"/>
    </location>
</feature>
<dbReference type="Pfam" id="PF02653">
    <property type="entry name" value="BPD_transp_2"/>
    <property type="match status" value="1"/>
</dbReference>
<accession>A0A2S0WR31</accession>
<sequence>MSEPTLAPTNESTSQQAQPAATPPGGTPPSLRGPGVAGSLLHRFRGFGGALAALLVMVVYLSVTQEFFLTKANILNVLSGNSAMMITAIGLTFIVLSAGFDLSVGAIYAAAGYVAFRTLDAGLPPIVALIFGALMGMFLGGAVNGVLIGRLRLNFFVVTLGTSSLFTGALNVVTNGKTSSIDEPDSSLFYWLGNGSIATIPIPVVLSLVVLLISLYVLRFTSFGRAIYAVGGNPEAARLAGINVSWVYVCVYGVGGLLAATAGMVDASRLASASPTAGASLALTAGAAVLLGGTSFYGGMGGVGGTVIGVLLIAVLQNGLGLMGVSAFWQGVVTGIVLIVAVLLDKLQSRSA</sequence>
<keyword evidence="11" id="KW-1185">Reference proteome</keyword>
<keyword evidence="6 9" id="KW-1133">Transmembrane helix</keyword>
<name>A0A2S0WR31_9ACTN</name>
<reference evidence="11" key="1">
    <citation type="submission" date="2018-01" db="EMBL/GenBank/DDBJ databases">
        <authorList>
            <person name="Li J."/>
        </authorList>
    </citation>
    <scope>NUCLEOTIDE SEQUENCE [LARGE SCALE GENOMIC DNA]</scope>
    <source>
        <strain evidence="11">592</strain>
    </source>
</reference>
<evidence type="ECO:0000313" key="10">
    <source>
        <dbReference type="EMBL" id="AWB93718.1"/>
    </source>
</evidence>
<evidence type="ECO:0000256" key="1">
    <source>
        <dbReference type="ARBA" id="ARBA00004651"/>
    </source>
</evidence>
<dbReference type="EMBL" id="CP026952">
    <property type="protein sequence ID" value="AWB93718.1"/>
    <property type="molecule type" value="Genomic_DNA"/>
</dbReference>
<dbReference type="GO" id="GO:0005886">
    <property type="term" value="C:plasma membrane"/>
    <property type="evidence" value="ECO:0007669"/>
    <property type="project" value="UniProtKB-SubCell"/>
</dbReference>
<gene>
    <name evidence="10" type="primary">rbsC</name>
    <name evidence="10" type="ORF">C3E78_16695</name>
</gene>
<dbReference type="RefSeq" id="WP_108580354.1">
    <property type="nucleotide sequence ID" value="NZ_CP026952.1"/>
</dbReference>
<feature type="region of interest" description="Disordered" evidence="8">
    <location>
        <begin position="1"/>
        <end position="29"/>
    </location>
</feature>
<evidence type="ECO:0000256" key="9">
    <source>
        <dbReference type="SAM" id="Phobius"/>
    </source>
</evidence>
<evidence type="ECO:0000256" key="7">
    <source>
        <dbReference type="ARBA" id="ARBA00023136"/>
    </source>
</evidence>
<feature type="transmembrane region" description="Helical" evidence="9">
    <location>
        <begin position="239"/>
        <end position="264"/>
    </location>
</feature>
<protein>
    <submittedName>
        <fullName evidence="10">Ribose ABC transporter permease</fullName>
    </submittedName>
</protein>
<organism evidence="10 11">
    <name type="scientific">Aeromicrobium chenweiae</name>
    <dbReference type="NCBI Taxonomy" id="2079793"/>
    <lineage>
        <taxon>Bacteria</taxon>
        <taxon>Bacillati</taxon>
        <taxon>Actinomycetota</taxon>
        <taxon>Actinomycetes</taxon>
        <taxon>Propionibacteriales</taxon>
        <taxon>Nocardioidaceae</taxon>
        <taxon>Aeromicrobium</taxon>
    </lineage>
</organism>
<evidence type="ECO:0000313" key="11">
    <source>
        <dbReference type="Proteomes" id="UP000244384"/>
    </source>
</evidence>
<evidence type="ECO:0000256" key="2">
    <source>
        <dbReference type="ARBA" id="ARBA00022448"/>
    </source>
</evidence>
<evidence type="ECO:0000256" key="5">
    <source>
        <dbReference type="ARBA" id="ARBA00022692"/>
    </source>
</evidence>
<dbReference type="OrthoDB" id="9808136at2"/>
<dbReference type="PANTHER" id="PTHR32196:SF21">
    <property type="entry name" value="ABC TRANSPORTER PERMEASE PROTEIN YPHD-RELATED"/>
    <property type="match status" value="1"/>
</dbReference>
<dbReference type="CDD" id="cd06579">
    <property type="entry name" value="TM_PBP1_transp_AraH_like"/>
    <property type="match status" value="1"/>
</dbReference>
<keyword evidence="4" id="KW-0997">Cell inner membrane</keyword>
<dbReference type="KEGG" id="aez:C3E78_16695"/>
<feature type="transmembrane region" description="Helical" evidence="9">
    <location>
        <begin position="322"/>
        <end position="344"/>
    </location>
</feature>
<accession>A0A5F2EU73</accession>
<dbReference type="InterPro" id="IPR001851">
    <property type="entry name" value="ABC_transp_permease"/>
</dbReference>
<dbReference type="AlphaFoldDB" id="A0A2S0WR31"/>
<keyword evidence="3" id="KW-1003">Cell membrane</keyword>
<keyword evidence="2" id="KW-0813">Transport</keyword>
<evidence type="ECO:0000256" key="4">
    <source>
        <dbReference type="ARBA" id="ARBA00022519"/>
    </source>
</evidence>
<evidence type="ECO:0000256" key="8">
    <source>
        <dbReference type="SAM" id="MobiDB-lite"/>
    </source>
</evidence>
<comment type="subcellular location">
    <subcellularLocation>
        <location evidence="1">Cell membrane</location>
        <topology evidence="1">Multi-pass membrane protein</topology>
    </subcellularLocation>
</comment>
<dbReference type="GO" id="GO:0022857">
    <property type="term" value="F:transmembrane transporter activity"/>
    <property type="evidence" value="ECO:0007669"/>
    <property type="project" value="InterPro"/>
</dbReference>
<evidence type="ECO:0000256" key="6">
    <source>
        <dbReference type="ARBA" id="ARBA00022989"/>
    </source>
</evidence>
<feature type="transmembrane region" description="Helical" evidence="9">
    <location>
        <begin position="84"/>
        <end position="114"/>
    </location>
</feature>
<evidence type="ECO:0000256" key="3">
    <source>
        <dbReference type="ARBA" id="ARBA00022475"/>
    </source>
</evidence>
<dbReference type="Proteomes" id="UP000244384">
    <property type="component" value="Chromosome"/>
</dbReference>
<feature type="transmembrane region" description="Helical" evidence="9">
    <location>
        <begin position="270"/>
        <end position="291"/>
    </location>
</feature>
<feature type="transmembrane region" description="Helical" evidence="9">
    <location>
        <begin position="188"/>
        <end position="218"/>
    </location>
</feature>
<keyword evidence="7 9" id="KW-0472">Membrane</keyword>
<feature type="transmembrane region" description="Helical" evidence="9">
    <location>
        <begin position="155"/>
        <end position="173"/>
    </location>
</feature>
<proteinExistence type="predicted"/>
<feature type="transmembrane region" description="Helical" evidence="9">
    <location>
        <begin position="126"/>
        <end position="148"/>
    </location>
</feature>
<feature type="transmembrane region" description="Helical" evidence="9">
    <location>
        <begin position="296"/>
        <end position="316"/>
    </location>
</feature>
<dbReference type="PANTHER" id="PTHR32196">
    <property type="entry name" value="ABC TRANSPORTER PERMEASE PROTEIN YPHD-RELATED-RELATED"/>
    <property type="match status" value="1"/>
</dbReference>
<keyword evidence="5 9" id="KW-0812">Transmembrane</keyword>